<evidence type="ECO:0000256" key="3">
    <source>
        <dbReference type="ARBA" id="ARBA00022729"/>
    </source>
</evidence>
<feature type="signal peptide" evidence="6">
    <location>
        <begin position="1"/>
        <end position="24"/>
    </location>
</feature>
<protein>
    <submittedName>
        <fullName evidence="7">Outer membrane scaffolding protein for murein synthesis, MipA/OmpV family</fullName>
    </submittedName>
</protein>
<dbReference type="RefSeq" id="WP_074823597.1">
    <property type="nucleotide sequence ID" value="NZ_FOLW01000008.1"/>
</dbReference>
<dbReference type="PANTHER" id="PTHR38776">
    <property type="entry name" value="MLTA-INTERACTING PROTEIN-RELATED"/>
    <property type="match status" value="1"/>
</dbReference>
<name>A0AAJ4WC25_9GAMM</name>
<evidence type="ECO:0000256" key="1">
    <source>
        <dbReference type="ARBA" id="ARBA00004442"/>
    </source>
</evidence>
<evidence type="ECO:0000313" key="8">
    <source>
        <dbReference type="Proteomes" id="UP000226420"/>
    </source>
</evidence>
<sequence length="249" mass="27852">MRSSNVFLSSCVLGMVLVAPAANADTWSLGASAAIEMYPYKDVDNDVLPFPMIGYEGDNFFFRGAVAGTYLWKDAENQLSLDVYYSPLHFRPSKSDDHQMKQLDKRRSTMMGGIGYKHIADWGILRTSIAADMLNTSNGLRAEGAYLYAFNIDNLKLTPGVGVSWYSSNFNDYYYGISGHESRRSGLEQYNAGSSWSPYAELTANYRFNPNWSAFATARYTRLDSEVKDSPMVDKSYTALIATGITYTF</sequence>
<evidence type="ECO:0000313" key="7">
    <source>
        <dbReference type="EMBL" id="SFD12848.1"/>
    </source>
</evidence>
<comment type="caution">
    <text evidence="7">The sequence shown here is derived from an EMBL/GenBank/DDBJ whole genome shotgun (WGS) entry which is preliminary data.</text>
</comment>
<dbReference type="AlphaFoldDB" id="A0AAJ4WC25"/>
<accession>A0AAJ4WC25</accession>
<organism evidence="7 8">
    <name type="scientific">Pragia fontium DSM 5563 = ATCC 49100</name>
    <dbReference type="NCBI Taxonomy" id="1122977"/>
    <lineage>
        <taxon>Bacteria</taxon>
        <taxon>Pseudomonadati</taxon>
        <taxon>Pseudomonadota</taxon>
        <taxon>Gammaproteobacteria</taxon>
        <taxon>Enterobacterales</taxon>
        <taxon>Budviciaceae</taxon>
        <taxon>Pragia</taxon>
    </lineage>
</organism>
<dbReference type="SUPFAM" id="SSF56925">
    <property type="entry name" value="OMPA-like"/>
    <property type="match status" value="1"/>
</dbReference>
<feature type="chain" id="PRO_5042573954" evidence="6">
    <location>
        <begin position="25"/>
        <end position="249"/>
    </location>
</feature>
<dbReference type="PANTHER" id="PTHR38776:SF1">
    <property type="entry name" value="MLTA-INTERACTING PROTEIN-RELATED"/>
    <property type="match status" value="1"/>
</dbReference>
<dbReference type="InterPro" id="IPR010583">
    <property type="entry name" value="MipA"/>
</dbReference>
<evidence type="ECO:0000256" key="6">
    <source>
        <dbReference type="SAM" id="SignalP"/>
    </source>
</evidence>
<keyword evidence="4" id="KW-0472">Membrane</keyword>
<gene>
    <name evidence="7" type="ORF">SAMN02745723_108100</name>
</gene>
<dbReference type="Gene3D" id="2.40.160.20">
    <property type="match status" value="1"/>
</dbReference>
<proteinExistence type="inferred from homology"/>
<evidence type="ECO:0000256" key="2">
    <source>
        <dbReference type="ARBA" id="ARBA00005722"/>
    </source>
</evidence>
<keyword evidence="5" id="KW-0998">Cell outer membrane</keyword>
<comment type="similarity">
    <text evidence="2">Belongs to the MipA/OmpV family.</text>
</comment>
<keyword evidence="3 6" id="KW-0732">Signal</keyword>
<dbReference type="Proteomes" id="UP000226420">
    <property type="component" value="Unassembled WGS sequence"/>
</dbReference>
<dbReference type="Pfam" id="PF06629">
    <property type="entry name" value="MipA"/>
    <property type="match status" value="1"/>
</dbReference>
<evidence type="ECO:0000256" key="5">
    <source>
        <dbReference type="ARBA" id="ARBA00023237"/>
    </source>
</evidence>
<dbReference type="GO" id="GO:0009279">
    <property type="term" value="C:cell outer membrane"/>
    <property type="evidence" value="ECO:0007669"/>
    <property type="project" value="UniProtKB-SubCell"/>
</dbReference>
<dbReference type="EMBL" id="FOLW01000008">
    <property type="protein sequence ID" value="SFD12848.1"/>
    <property type="molecule type" value="Genomic_DNA"/>
</dbReference>
<dbReference type="InterPro" id="IPR011250">
    <property type="entry name" value="OMP/PagP_B-barrel"/>
</dbReference>
<evidence type="ECO:0000256" key="4">
    <source>
        <dbReference type="ARBA" id="ARBA00023136"/>
    </source>
</evidence>
<dbReference type="GO" id="GO:0009252">
    <property type="term" value="P:peptidoglycan biosynthetic process"/>
    <property type="evidence" value="ECO:0007669"/>
    <property type="project" value="TreeGrafter"/>
</dbReference>
<comment type="subcellular location">
    <subcellularLocation>
        <location evidence="1">Cell outer membrane</location>
    </subcellularLocation>
</comment>
<reference evidence="7 8" key="1">
    <citation type="submission" date="2016-10" db="EMBL/GenBank/DDBJ databases">
        <authorList>
            <person name="Varghese N."/>
            <person name="Submissions S."/>
        </authorList>
    </citation>
    <scope>NUCLEOTIDE SEQUENCE [LARGE SCALE GENOMIC DNA]</scope>
    <source>
        <strain evidence="7 8">DSM 5563</strain>
    </source>
</reference>